<sequence length="120" mass="13511">MRNWFGAPSSSQGGGKNTRKQKAKPFTVAYNRGGLLGRFLLGEGAHGRFLLGVVGSCRHRCWRKWAKGEWKIIPANFFVLRRDTAWLLSRVKPFSWNLVKKPGSCLRQVGQIINLQVGIS</sequence>
<gene>
    <name evidence="2" type="ORF">BRADI_2g03905v3</name>
</gene>
<protein>
    <submittedName>
        <fullName evidence="2 3">Uncharacterized protein</fullName>
    </submittedName>
</protein>
<dbReference type="AlphaFoldDB" id="A0A2K2D6R6"/>
<name>A0A2K2D6R6_BRADI</name>
<reference evidence="2 3" key="1">
    <citation type="journal article" date="2010" name="Nature">
        <title>Genome sequencing and analysis of the model grass Brachypodium distachyon.</title>
        <authorList>
            <consortium name="International Brachypodium Initiative"/>
        </authorList>
    </citation>
    <scope>NUCLEOTIDE SEQUENCE [LARGE SCALE GENOMIC DNA]</scope>
    <source>
        <strain evidence="2 3">Bd21</strain>
    </source>
</reference>
<dbReference type="InParanoid" id="A0A2K2D6R6"/>
<reference evidence="2" key="2">
    <citation type="submission" date="2017-06" db="EMBL/GenBank/DDBJ databases">
        <title>WGS assembly of Brachypodium distachyon.</title>
        <authorList>
            <consortium name="The International Brachypodium Initiative"/>
            <person name="Lucas S."/>
            <person name="Harmon-Smith M."/>
            <person name="Lail K."/>
            <person name="Tice H."/>
            <person name="Grimwood J."/>
            <person name="Bruce D."/>
            <person name="Barry K."/>
            <person name="Shu S."/>
            <person name="Lindquist E."/>
            <person name="Wang M."/>
            <person name="Pitluck S."/>
            <person name="Vogel J.P."/>
            <person name="Garvin D.F."/>
            <person name="Mockler T.C."/>
            <person name="Schmutz J."/>
            <person name="Rokhsar D."/>
            <person name="Bevan M.W."/>
        </authorList>
    </citation>
    <scope>NUCLEOTIDE SEQUENCE</scope>
    <source>
        <strain evidence="2">Bd21</strain>
    </source>
</reference>
<reference evidence="3" key="3">
    <citation type="submission" date="2018-08" db="UniProtKB">
        <authorList>
            <consortium name="EnsemblPlants"/>
        </authorList>
    </citation>
    <scope>IDENTIFICATION</scope>
    <source>
        <strain evidence="3">cv. Bd21</strain>
    </source>
</reference>
<accession>A0A2K2D6R6</accession>
<feature type="region of interest" description="Disordered" evidence="1">
    <location>
        <begin position="1"/>
        <end position="23"/>
    </location>
</feature>
<evidence type="ECO:0000313" key="3">
    <source>
        <dbReference type="EnsemblPlants" id="PNT69969"/>
    </source>
</evidence>
<proteinExistence type="predicted"/>
<evidence type="ECO:0000256" key="1">
    <source>
        <dbReference type="SAM" id="MobiDB-lite"/>
    </source>
</evidence>
<dbReference type="EMBL" id="CM000881">
    <property type="protein sequence ID" value="PNT69969.1"/>
    <property type="molecule type" value="Genomic_DNA"/>
</dbReference>
<keyword evidence="4" id="KW-1185">Reference proteome</keyword>
<dbReference type="Gramene" id="PNT69969">
    <property type="protein sequence ID" value="PNT69969"/>
    <property type="gene ID" value="BRADI_2g03905v3"/>
</dbReference>
<evidence type="ECO:0000313" key="4">
    <source>
        <dbReference type="Proteomes" id="UP000008810"/>
    </source>
</evidence>
<organism evidence="2">
    <name type="scientific">Brachypodium distachyon</name>
    <name type="common">Purple false brome</name>
    <name type="synonym">Trachynia distachya</name>
    <dbReference type="NCBI Taxonomy" id="15368"/>
    <lineage>
        <taxon>Eukaryota</taxon>
        <taxon>Viridiplantae</taxon>
        <taxon>Streptophyta</taxon>
        <taxon>Embryophyta</taxon>
        <taxon>Tracheophyta</taxon>
        <taxon>Spermatophyta</taxon>
        <taxon>Magnoliopsida</taxon>
        <taxon>Liliopsida</taxon>
        <taxon>Poales</taxon>
        <taxon>Poaceae</taxon>
        <taxon>BOP clade</taxon>
        <taxon>Pooideae</taxon>
        <taxon>Stipodae</taxon>
        <taxon>Brachypodieae</taxon>
        <taxon>Brachypodium</taxon>
    </lineage>
</organism>
<dbReference type="Proteomes" id="UP000008810">
    <property type="component" value="Chromosome 2"/>
</dbReference>
<dbReference type="EnsemblPlants" id="PNT69969">
    <property type="protein sequence ID" value="PNT69969"/>
    <property type="gene ID" value="BRADI_2g03905v3"/>
</dbReference>
<evidence type="ECO:0000313" key="2">
    <source>
        <dbReference type="EMBL" id="PNT69969.1"/>
    </source>
</evidence>